<dbReference type="AlphaFoldDB" id="A0A6S7HNR9"/>
<evidence type="ECO:0000313" key="3">
    <source>
        <dbReference type="Proteomes" id="UP001152795"/>
    </source>
</evidence>
<dbReference type="Proteomes" id="UP001152795">
    <property type="component" value="Unassembled WGS sequence"/>
</dbReference>
<comment type="caution">
    <text evidence="2">The sequence shown here is derived from an EMBL/GenBank/DDBJ whole genome shotgun (WGS) entry which is preliminary data.</text>
</comment>
<accession>A0A6S7HNR9</accession>
<dbReference type="GO" id="GO:0004222">
    <property type="term" value="F:metalloendopeptidase activity"/>
    <property type="evidence" value="ECO:0007669"/>
    <property type="project" value="InterPro"/>
</dbReference>
<name>A0A6S7HNR9_PARCT</name>
<dbReference type="InterPro" id="IPR024079">
    <property type="entry name" value="MetalloPept_cat_dom_sf"/>
</dbReference>
<dbReference type="PROSITE" id="PS51864">
    <property type="entry name" value="ASTACIN"/>
    <property type="match status" value="1"/>
</dbReference>
<dbReference type="OrthoDB" id="291007at2759"/>
<dbReference type="Gene3D" id="3.40.390.10">
    <property type="entry name" value="Collagenase (Catalytic Domain)"/>
    <property type="match status" value="1"/>
</dbReference>
<dbReference type="InterPro" id="IPR001506">
    <property type="entry name" value="Peptidase_M12A"/>
</dbReference>
<evidence type="ECO:0000313" key="2">
    <source>
        <dbReference type="EMBL" id="CAB4006606.1"/>
    </source>
</evidence>
<dbReference type="GO" id="GO:0006508">
    <property type="term" value="P:proteolysis"/>
    <property type="evidence" value="ECO:0007669"/>
    <property type="project" value="InterPro"/>
</dbReference>
<dbReference type="PANTHER" id="PTHR10127:SF850">
    <property type="entry name" value="METALLOENDOPEPTIDASE"/>
    <property type="match status" value="1"/>
</dbReference>
<comment type="caution">
    <text evidence="1">Lacks conserved residue(s) required for the propagation of feature annotation.</text>
</comment>
<proteinExistence type="predicted"/>
<evidence type="ECO:0000256" key="1">
    <source>
        <dbReference type="PROSITE-ProRule" id="PRU01211"/>
    </source>
</evidence>
<sequence length="81" mass="9721">MHALGFFHEQSRPDRDTYVSIYWENILPVRLRKCLTLWKHIFLKKWEADNTCDDDAFDHAGSAEWYEQVGSAEWYEQVGLR</sequence>
<dbReference type="Pfam" id="PF01400">
    <property type="entry name" value="Astacin"/>
    <property type="match status" value="1"/>
</dbReference>
<dbReference type="PANTHER" id="PTHR10127">
    <property type="entry name" value="DISCOIDIN, CUB, EGF, LAMININ , AND ZINC METALLOPROTEASE DOMAIN CONTAINING"/>
    <property type="match status" value="1"/>
</dbReference>
<reference evidence="2" key="1">
    <citation type="submission" date="2020-04" db="EMBL/GenBank/DDBJ databases">
        <authorList>
            <person name="Alioto T."/>
            <person name="Alioto T."/>
            <person name="Gomez Garrido J."/>
        </authorList>
    </citation>
    <scope>NUCLEOTIDE SEQUENCE</scope>
    <source>
        <strain evidence="2">A484AB</strain>
    </source>
</reference>
<dbReference type="SUPFAM" id="SSF55486">
    <property type="entry name" value="Metalloproteases ('zincins'), catalytic domain"/>
    <property type="match status" value="1"/>
</dbReference>
<dbReference type="EMBL" id="CACRXK020005552">
    <property type="protein sequence ID" value="CAB4006606.1"/>
    <property type="molecule type" value="Genomic_DNA"/>
</dbReference>
<keyword evidence="3" id="KW-1185">Reference proteome</keyword>
<protein>
    <submittedName>
        <fullName evidence="2">Insulin-like growth factor 2 mRNA-binding 2</fullName>
    </submittedName>
</protein>
<gene>
    <name evidence="2" type="ORF">PACLA_8A022186</name>
</gene>
<organism evidence="2 3">
    <name type="scientific">Paramuricea clavata</name>
    <name type="common">Red gorgonian</name>
    <name type="synonym">Violescent sea-whip</name>
    <dbReference type="NCBI Taxonomy" id="317549"/>
    <lineage>
        <taxon>Eukaryota</taxon>
        <taxon>Metazoa</taxon>
        <taxon>Cnidaria</taxon>
        <taxon>Anthozoa</taxon>
        <taxon>Octocorallia</taxon>
        <taxon>Malacalcyonacea</taxon>
        <taxon>Plexauridae</taxon>
        <taxon>Paramuricea</taxon>
    </lineage>
</organism>